<dbReference type="EMBL" id="JAUIZM010000004">
    <property type="protein sequence ID" value="KAK1388330.1"/>
    <property type="molecule type" value="Genomic_DNA"/>
</dbReference>
<organism evidence="1 2">
    <name type="scientific">Heracleum sosnowskyi</name>
    <dbReference type="NCBI Taxonomy" id="360622"/>
    <lineage>
        <taxon>Eukaryota</taxon>
        <taxon>Viridiplantae</taxon>
        <taxon>Streptophyta</taxon>
        <taxon>Embryophyta</taxon>
        <taxon>Tracheophyta</taxon>
        <taxon>Spermatophyta</taxon>
        <taxon>Magnoliopsida</taxon>
        <taxon>eudicotyledons</taxon>
        <taxon>Gunneridae</taxon>
        <taxon>Pentapetalae</taxon>
        <taxon>asterids</taxon>
        <taxon>campanulids</taxon>
        <taxon>Apiales</taxon>
        <taxon>Apiaceae</taxon>
        <taxon>Apioideae</taxon>
        <taxon>apioid superclade</taxon>
        <taxon>Tordylieae</taxon>
        <taxon>Tordyliinae</taxon>
        <taxon>Heracleum</taxon>
    </lineage>
</organism>
<keyword evidence="2" id="KW-1185">Reference proteome</keyword>
<comment type="caution">
    <text evidence="1">The sequence shown here is derived from an EMBL/GenBank/DDBJ whole genome shotgun (WGS) entry which is preliminary data.</text>
</comment>
<reference evidence="1" key="2">
    <citation type="submission" date="2023-05" db="EMBL/GenBank/DDBJ databases">
        <authorList>
            <person name="Schelkunov M.I."/>
        </authorList>
    </citation>
    <scope>NUCLEOTIDE SEQUENCE</scope>
    <source>
        <strain evidence="1">Hsosn_3</strain>
        <tissue evidence="1">Leaf</tissue>
    </source>
</reference>
<proteinExistence type="predicted"/>
<dbReference type="Proteomes" id="UP001237642">
    <property type="component" value="Unassembled WGS sequence"/>
</dbReference>
<name>A0AAD8IQQ7_9APIA</name>
<protein>
    <submittedName>
        <fullName evidence="1">Uncharacterized protein</fullName>
    </submittedName>
</protein>
<accession>A0AAD8IQQ7</accession>
<reference evidence="1" key="1">
    <citation type="submission" date="2023-02" db="EMBL/GenBank/DDBJ databases">
        <title>Genome of toxic invasive species Heracleum sosnowskyi carries increased number of genes despite the absence of recent whole-genome duplications.</title>
        <authorList>
            <person name="Schelkunov M."/>
            <person name="Shtratnikova V."/>
            <person name="Makarenko M."/>
            <person name="Klepikova A."/>
            <person name="Omelchenko D."/>
            <person name="Novikova G."/>
            <person name="Obukhova E."/>
            <person name="Bogdanov V."/>
            <person name="Penin A."/>
            <person name="Logacheva M."/>
        </authorList>
    </citation>
    <scope>NUCLEOTIDE SEQUENCE</scope>
    <source>
        <strain evidence="1">Hsosn_3</strain>
        <tissue evidence="1">Leaf</tissue>
    </source>
</reference>
<gene>
    <name evidence="1" type="ORF">POM88_016508</name>
</gene>
<sequence>MVNQVSDSILARETENMVAEAVQVVDLAGPTDCSSEVVNKVHDTVQNGETRNGDAENFPVVESEKDSLVEETDKEQLCVQIFSQVYIRMKALKVFKGGNITGISPLVPNLCSPGLLKLKAEPTVVSLHGLDGAQHNQRPYFKLVSSVPHNY</sequence>
<dbReference type="AlphaFoldDB" id="A0AAD8IQQ7"/>
<evidence type="ECO:0000313" key="1">
    <source>
        <dbReference type="EMBL" id="KAK1388330.1"/>
    </source>
</evidence>
<evidence type="ECO:0000313" key="2">
    <source>
        <dbReference type="Proteomes" id="UP001237642"/>
    </source>
</evidence>